<dbReference type="InterPro" id="IPR053168">
    <property type="entry name" value="Glutamic_endopeptidase"/>
</dbReference>
<organism evidence="2 3">
    <name type="scientific">Colocasia esculenta</name>
    <name type="common">Wild taro</name>
    <name type="synonym">Arum esculentum</name>
    <dbReference type="NCBI Taxonomy" id="4460"/>
    <lineage>
        <taxon>Eukaryota</taxon>
        <taxon>Viridiplantae</taxon>
        <taxon>Streptophyta</taxon>
        <taxon>Embryophyta</taxon>
        <taxon>Tracheophyta</taxon>
        <taxon>Spermatophyta</taxon>
        <taxon>Magnoliopsida</taxon>
        <taxon>Liliopsida</taxon>
        <taxon>Araceae</taxon>
        <taxon>Aroideae</taxon>
        <taxon>Colocasieae</taxon>
        <taxon>Colocasia</taxon>
    </lineage>
</organism>
<name>A0A843VAX7_COLES</name>
<keyword evidence="3" id="KW-1185">Reference proteome</keyword>
<evidence type="ECO:0000313" key="3">
    <source>
        <dbReference type="Proteomes" id="UP000652761"/>
    </source>
</evidence>
<sequence>MANIIPEFSSQRSLPIKLYGVFGQLPSPLIIKGTGGGEENSSLRSTKKFRYGSSIFFPTSSRAEAKPCVCFLAAGHHGGRQNHQPVGRQHHMHLKEVVIKTFEIDNCSIDCIDIYQQPAFQHPLLVNHTLQHSLIQAVYDKMYGIKATLNVWNPKVEKHNEFSLSQVWLIGGERMNSLEAGWGVFPTTYGTTETRFFIYWTVILEYMVFNFLHHSKFLKLLTLLSLFLPDQYKTGCYNLRCPGFVQTNRHTILDSYLRPISVYGGPQYAIDVEIFKLITISVAFIG</sequence>
<dbReference type="Pfam" id="PF03080">
    <property type="entry name" value="Neprosin"/>
    <property type="match status" value="2"/>
</dbReference>
<comment type="caution">
    <text evidence="2">The sequence shown here is derived from an EMBL/GenBank/DDBJ whole genome shotgun (WGS) entry which is preliminary data.</text>
</comment>
<dbReference type="InterPro" id="IPR004314">
    <property type="entry name" value="Neprosin"/>
</dbReference>
<evidence type="ECO:0000259" key="1">
    <source>
        <dbReference type="PROSITE" id="PS52045"/>
    </source>
</evidence>
<dbReference type="PROSITE" id="PS52045">
    <property type="entry name" value="NEPROSIN_PEP_CD"/>
    <property type="match status" value="1"/>
</dbReference>
<dbReference type="PANTHER" id="PTHR31589">
    <property type="entry name" value="PROTEIN, PUTATIVE (DUF239)-RELATED-RELATED"/>
    <property type="match status" value="1"/>
</dbReference>
<dbReference type="Proteomes" id="UP000652761">
    <property type="component" value="Unassembled WGS sequence"/>
</dbReference>
<protein>
    <recommendedName>
        <fullName evidence="1">Neprosin PEP catalytic domain-containing protein</fullName>
    </recommendedName>
</protein>
<feature type="domain" description="Neprosin PEP catalytic" evidence="1">
    <location>
        <begin position="116"/>
        <end position="286"/>
    </location>
</feature>
<reference evidence="2" key="1">
    <citation type="submission" date="2017-07" db="EMBL/GenBank/DDBJ databases">
        <title>Taro Niue Genome Assembly and Annotation.</title>
        <authorList>
            <person name="Atibalentja N."/>
            <person name="Keating K."/>
            <person name="Fields C.J."/>
        </authorList>
    </citation>
    <scope>NUCLEOTIDE SEQUENCE</scope>
    <source>
        <strain evidence="2">Niue_2</strain>
        <tissue evidence="2">Leaf</tissue>
    </source>
</reference>
<accession>A0A843VAX7</accession>
<dbReference type="AlphaFoldDB" id="A0A843VAX7"/>
<dbReference type="OrthoDB" id="1858978at2759"/>
<dbReference type="Gene3D" id="3.90.1320.10">
    <property type="entry name" value="Outer-capsid protein sigma 3, large lobe"/>
    <property type="match status" value="1"/>
</dbReference>
<proteinExistence type="predicted"/>
<evidence type="ECO:0000313" key="2">
    <source>
        <dbReference type="EMBL" id="MQL93601.1"/>
    </source>
</evidence>
<gene>
    <name evidence="2" type="ORF">Taro_026229</name>
</gene>
<dbReference type="EMBL" id="NMUH01001578">
    <property type="protein sequence ID" value="MQL93601.1"/>
    <property type="molecule type" value="Genomic_DNA"/>
</dbReference>
<dbReference type="PANTHER" id="PTHR31589:SF221">
    <property type="entry name" value="LIGASE, PUTATIVE (DUF239)-RELATED"/>
    <property type="match status" value="1"/>
</dbReference>